<name>A0A291G7H2_9RHOB</name>
<keyword evidence="2" id="KW-1185">Reference proteome</keyword>
<evidence type="ECO:0000313" key="1">
    <source>
        <dbReference type="EMBL" id="ATG46393.1"/>
    </source>
</evidence>
<evidence type="ECO:0008006" key="3">
    <source>
        <dbReference type="Google" id="ProtNLM"/>
    </source>
</evidence>
<dbReference type="Pfam" id="PF13671">
    <property type="entry name" value="AAA_33"/>
    <property type="match status" value="1"/>
</dbReference>
<dbReference type="PANTHER" id="PTHR37807">
    <property type="entry name" value="OS07G0160300 PROTEIN"/>
    <property type="match status" value="1"/>
</dbReference>
<dbReference type="Gene3D" id="3.40.50.300">
    <property type="entry name" value="P-loop containing nucleotide triphosphate hydrolases"/>
    <property type="match status" value="1"/>
</dbReference>
<gene>
    <name evidence="1" type="ORF">CEW89_01705</name>
</gene>
<evidence type="ECO:0000313" key="2">
    <source>
        <dbReference type="Proteomes" id="UP000217935"/>
    </source>
</evidence>
<dbReference type="PANTHER" id="PTHR37807:SF3">
    <property type="entry name" value="OS07G0160300 PROTEIN"/>
    <property type="match status" value="1"/>
</dbReference>
<proteinExistence type="predicted"/>
<dbReference type="OrthoDB" id="3819922at2"/>
<dbReference type="AlphaFoldDB" id="A0A291G7H2"/>
<dbReference type="KEGG" id="ceh:CEW89_01705"/>
<reference evidence="1 2" key="1">
    <citation type="submission" date="2017-06" db="EMBL/GenBank/DDBJ databases">
        <title>Celeribacter sp. TSPH2 complete genome sequence.</title>
        <authorList>
            <person name="Woo J.-H."/>
            <person name="Kim H.-S."/>
        </authorList>
    </citation>
    <scope>NUCLEOTIDE SEQUENCE [LARGE SCALE GENOMIC DNA]</scope>
    <source>
        <strain evidence="1 2">TSPH2</strain>
    </source>
</reference>
<dbReference type="SUPFAM" id="SSF52540">
    <property type="entry name" value="P-loop containing nucleoside triphosphate hydrolases"/>
    <property type="match status" value="1"/>
</dbReference>
<dbReference type="EMBL" id="CP022196">
    <property type="protein sequence ID" value="ATG46393.1"/>
    <property type="molecule type" value="Genomic_DNA"/>
</dbReference>
<dbReference type="InterPro" id="IPR027417">
    <property type="entry name" value="P-loop_NTPase"/>
</dbReference>
<dbReference type="Proteomes" id="UP000217935">
    <property type="component" value="Chromosome"/>
</dbReference>
<protein>
    <recommendedName>
        <fullName evidence="3">Kinase</fullName>
    </recommendedName>
</protein>
<accession>A0A291G7H2</accession>
<sequence length="164" mass="18169">MLMSFAGLPGTGKTTIARHLSQATGAVYLRVDEIDAAIWAIDPDRDIGPESYHIAAALAASNLALGHRVIVDCVNPWPITRKIFTEAATRARVRLLGIETRCSDPLVHRARVEERIIDVPGLEKPDWQKVMSRDYTPWDKADLRLDTAQLSVMQAVAEIEARLS</sequence>
<organism evidence="1 2">
    <name type="scientific">Celeribacter ethanolicus</name>
    <dbReference type="NCBI Taxonomy" id="1758178"/>
    <lineage>
        <taxon>Bacteria</taxon>
        <taxon>Pseudomonadati</taxon>
        <taxon>Pseudomonadota</taxon>
        <taxon>Alphaproteobacteria</taxon>
        <taxon>Rhodobacterales</taxon>
        <taxon>Roseobacteraceae</taxon>
        <taxon>Celeribacter</taxon>
    </lineage>
</organism>